<evidence type="ECO:0000256" key="1">
    <source>
        <dbReference type="SAM" id="MobiDB-lite"/>
    </source>
</evidence>
<feature type="region of interest" description="Disordered" evidence="1">
    <location>
        <begin position="1"/>
        <end position="85"/>
    </location>
</feature>
<feature type="compositionally biased region" description="Acidic residues" evidence="1">
    <location>
        <begin position="296"/>
        <end position="306"/>
    </location>
</feature>
<feature type="compositionally biased region" description="Basic and acidic residues" evidence="1">
    <location>
        <begin position="344"/>
        <end position="353"/>
    </location>
</feature>
<dbReference type="PANTHER" id="PTHR33324:SF2">
    <property type="entry name" value="MYB_SANT-LIKE DNA-BINDING DOMAIN-CONTAINING PROTEIN"/>
    <property type="match status" value="1"/>
</dbReference>
<sequence length="477" mass="53445">MPPPSSSAPLSAIQAPASKKRPNPAPYAGPQAKRGRGSSATRGRSVTPIFPLDPNLQDGKTPEPSSSSQDTTRVTYSRWTDNVNQDGETADDILIEYLTEGTNYSQFKASNKSGRHQHAQRITELMHERNIAGFDRSLTSICTKITNVVKAWNAADKEWNKTGNGSTNEDLLQDPDEEGLTEAEKDKRFKARNARAAFVTKFAKENPYYETLKPLLSCLSVCSPALLLDSSQKDKRSITNQMGLDEQEEDVNENDLRTPRTRRTADWQMTTSMSGNYEDDPEADPEYQYTMSKAAEEDDEWTDDEGLGPRRTANITDSPSGSSSTTFRTRISDLSQKMTAAAPRDTDLKEAAQRKSRKKGNGGGASDLFNPLSDALEATNKLEERMWRERVEEKREERQLAEQEAKARLELEERRLQLEEQKLESDKAERAEERRMKDRDSEAALLTARTAAFNTYRSAGFSNKQALRMAGLPDVPE</sequence>
<dbReference type="AlphaFoldDB" id="A0A8K0NQF2"/>
<feature type="compositionally biased region" description="Polar residues" evidence="1">
    <location>
        <begin position="63"/>
        <end position="85"/>
    </location>
</feature>
<dbReference type="EMBL" id="JABELV010000059">
    <property type="protein sequence ID" value="KAG7544338.1"/>
    <property type="molecule type" value="Genomic_DNA"/>
</dbReference>
<protein>
    <submittedName>
        <fullName evidence="2">Uncharacterized protein</fullName>
    </submittedName>
</protein>
<gene>
    <name evidence="2" type="ORF">FFLO_03299</name>
</gene>
<evidence type="ECO:0000313" key="3">
    <source>
        <dbReference type="Proteomes" id="UP000812966"/>
    </source>
</evidence>
<reference evidence="2" key="1">
    <citation type="submission" date="2020-04" db="EMBL/GenBank/DDBJ databases">
        <title>Analysis of mating type loci in Filobasidium floriforme.</title>
        <authorList>
            <person name="Nowrousian M."/>
        </authorList>
    </citation>
    <scope>NUCLEOTIDE SEQUENCE</scope>
    <source>
        <strain evidence="2">CBS 6242</strain>
    </source>
</reference>
<proteinExistence type="predicted"/>
<feature type="region of interest" description="Disordered" evidence="1">
    <location>
        <begin position="158"/>
        <end position="186"/>
    </location>
</feature>
<organism evidence="2 3">
    <name type="scientific">Filobasidium floriforme</name>
    <dbReference type="NCBI Taxonomy" id="5210"/>
    <lineage>
        <taxon>Eukaryota</taxon>
        <taxon>Fungi</taxon>
        <taxon>Dikarya</taxon>
        <taxon>Basidiomycota</taxon>
        <taxon>Agaricomycotina</taxon>
        <taxon>Tremellomycetes</taxon>
        <taxon>Filobasidiales</taxon>
        <taxon>Filobasidiaceae</taxon>
        <taxon>Filobasidium</taxon>
    </lineage>
</organism>
<feature type="region of interest" description="Disordered" evidence="1">
    <location>
        <begin position="240"/>
        <end position="373"/>
    </location>
</feature>
<comment type="caution">
    <text evidence="2">The sequence shown here is derived from an EMBL/GenBank/DDBJ whole genome shotgun (WGS) entry which is preliminary data.</text>
</comment>
<feature type="compositionally biased region" description="Polar residues" evidence="1">
    <location>
        <begin position="313"/>
        <end position="338"/>
    </location>
</feature>
<keyword evidence="3" id="KW-1185">Reference proteome</keyword>
<dbReference type="Proteomes" id="UP000812966">
    <property type="component" value="Unassembled WGS sequence"/>
</dbReference>
<accession>A0A8K0NQF2</accession>
<name>A0A8K0NQF2_9TREE</name>
<dbReference type="OrthoDB" id="2157595at2759"/>
<dbReference type="PANTHER" id="PTHR33324">
    <property type="entry name" value="EXPRESSED PROTEIN"/>
    <property type="match status" value="1"/>
</dbReference>
<feature type="compositionally biased region" description="Acidic residues" evidence="1">
    <location>
        <begin position="171"/>
        <end position="181"/>
    </location>
</feature>
<evidence type="ECO:0000313" key="2">
    <source>
        <dbReference type="EMBL" id="KAG7544338.1"/>
    </source>
</evidence>
<feature type="compositionally biased region" description="Polar residues" evidence="1">
    <location>
        <begin position="161"/>
        <end position="170"/>
    </location>
</feature>
<feature type="region of interest" description="Disordered" evidence="1">
    <location>
        <begin position="418"/>
        <end position="442"/>
    </location>
</feature>
<feature type="compositionally biased region" description="Low complexity" evidence="1">
    <location>
        <begin position="7"/>
        <end position="17"/>
    </location>
</feature>